<dbReference type="SUPFAM" id="SSF53271">
    <property type="entry name" value="PRTase-like"/>
    <property type="match status" value="1"/>
</dbReference>
<sequence length="261" mass="28894">MNDRVVKFKGLFVAGSQWAARTLFPPVCGGCRRLVDAPGTLCAACWPTLRFIERPFCEILGTPFLYDIGDGVVSADALASPPPFSRARAAVSYCGVTRQMVQNFKFGDRTEMAPWMARWMMRAGGDLIHDADLIVPVPLHRRRFFLRRFNQSAELARALSHLCGKPFEPDAVQRIRFTRSQVGLGARERADNVRGAFRVPESRRSLLHGRRVLLIDDVYTTGTTVSAVTKVILAAGAQGVDVLTFARVLPGDFLSDDPETI</sequence>
<dbReference type="RefSeq" id="WP_244523281.1">
    <property type="nucleotide sequence ID" value="NZ_FORF01000020.1"/>
</dbReference>
<comment type="similarity">
    <text evidence="1">Belongs to the ComF/GntX family.</text>
</comment>
<dbReference type="STRING" id="1121003.SAMN03080618_03043"/>
<name>A0A1I3RIF0_9HYPH</name>
<dbReference type="PANTHER" id="PTHR47505">
    <property type="entry name" value="DNA UTILIZATION PROTEIN YHGH"/>
    <property type="match status" value="1"/>
</dbReference>
<dbReference type="Pfam" id="PF00156">
    <property type="entry name" value="Pribosyltran"/>
    <property type="match status" value="1"/>
</dbReference>
<feature type="domain" description="Phosphoribosyltransferase" evidence="2">
    <location>
        <begin position="193"/>
        <end position="246"/>
    </location>
</feature>
<dbReference type="EMBL" id="FORF01000020">
    <property type="protein sequence ID" value="SFJ46055.1"/>
    <property type="molecule type" value="Genomic_DNA"/>
</dbReference>
<proteinExistence type="inferred from homology"/>
<keyword evidence="5" id="KW-1185">Reference proteome</keyword>
<dbReference type="Proteomes" id="UP000242763">
    <property type="component" value="Unassembled WGS sequence"/>
</dbReference>
<evidence type="ECO:0000259" key="3">
    <source>
        <dbReference type="Pfam" id="PF18912"/>
    </source>
</evidence>
<evidence type="ECO:0000313" key="5">
    <source>
        <dbReference type="Proteomes" id="UP000242763"/>
    </source>
</evidence>
<dbReference type="Gene3D" id="3.40.50.2020">
    <property type="match status" value="1"/>
</dbReference>
<dbReference type="PANTHER" id="PTHR47505:SF1">
    <property type="entry name" value="DNA UTILIZATION PROTEIN YHGH"/>
    <property type="match status" value="1"/>
</dbReference>
<protein>
    <submittedName>
        <fullName evidence="4">ComF family protein</fullName>
    </submittedName>
</protein>
<dbReference type="InterPro" id="IPR044005">
    <property type="entry name" value="DZR_2"/>
</dbReference>
<reference evidence="5" key="1">
    <citation type="submission" date="2016-10" db="EMBL/GenBank/DDBJ databases">
        <authorList>
            <person name="Varghese N."/>
            <person name="Submissions S."/>
        </authorList>
    </citation>
    <scope>NUCLEOTIDE SEQUENCE [LARGE SCALE GENOMIC DNA]</scope>
    <source>
        <strain evidence="5">DSM 21857</strain>
    </source>
</reference>
<evidence type="ECO:0000256" key="1">
    <source>
        <dbReference type="ARBA" id="ARBA00008007"/>
    </source>
</evidence>
<dbReference type="Pfam" id="PF18912">
    <property type="entry name" value="DZR_2"/>
    <property type="match status" value="1"/>
</dbReference>
<accession>A0A1I3RIF0</accession>
<dbReference type="CDD" id="cd06223">
    <property type="entry name" value="PRTases_typeI"/>
    <property type="match status" value="1"/>
</dbReference>
<dbReference type="InterPro" id="IPR051910">
    <property type="entry name" value="ComF/GntX_DNA_util-trans"/>
</dbReference>
<feature type="domain" description="Double zinc ribbon" evidence="3">
    <location>
        <begin position="21"/>
        <end position="65"/>
    </location>
</feature>
<dbReference type="InterPro" id="IPR000836">
    <property type="entry name" value="PRTase_dom"/>
</dbReference>
<dbReference type="InterPro" id="IPR029057">
    <property type="entry name" value="PRTase-like"/>
</dbReference>
<gene>
    <name evidence="4" type="ORF">SAMN03080618_03043</name>
</gene>
<evidence type="ECO:0000259" key="2">
    <source>
        <dbReference type="Pfam" id="PF00156"/>
    </source>
</evidence>
<dbReference type="AlphaFoldDB" id="A0A1I3RIF0"/>
<organism evidence="4 5">
    <name type="scientific">Aquamicrobium aerolatum DSM 21857</name>
    <dbReference type="NCBI Taxonomy" id="1121003"/>
    <lineage>
        <taxon>Bacteria</taxon>
        <taxon>Pseudomonadati</taxon>
        <taxon>Pseudomonadota</taxon>
        <taxon>Alphaproteobacteria</taxon>
        <taxon>Hyphomicrobiales</taxon>
        <taxon>Phyllobacteriaceae</taxon>
        <taxon>Aerobium</taxon>
    </lineage>
</organism>
<evidence type="ECO:0000313" key="4">
    <source>
        <dbReference type="EMBL" id="SFJ46055.1"/>
    </source>
</evidence>